<feature type="transmembrane region" description="Helical" evidence="1">
    <location>
        <begin position="61"/>
        <end position="79"/>
    </location>
</feature>
<name>A0A1I6ICZ2_9EURY</name>
<protein>
    <submittedName>
        <fullName evidence="2">Uncharacterized protein</fullName>
    </submittedName>
</protein>
<feature type="transmembrane region" description="Helical" evidence="1">
    <location>
        <begin position="91"/>
        <end position="114"/>
    </location>
</feature>
<keyword evidence="1" id="KW-0812">Transmembrane</keyword>
<feature type="transmembrane region" description="Helical" evidence="1">
    <location>
        <begin position="126"/>
        <end position="148"/>
    </location>
</feature>
<evidence type="ECO:0000256" key="1">
    <source>
        <dbReference type="SAM" id="Phobius"/>
    </source>
</evidence>
<dbReference type="EMBL" id="FOYS01000005">
    <property type="protein sequence ID" value="SFR64602.1"/>
    <property type="molecule type" value="Genomic_DNA"/>
</dbReference>
<keyword evidence="1" id="KW-0472">Membrane</keyword>
<keyword evidence="1" id="KW-1133">Transmembrane helix</keyword>
<organism evidence="2 3">
    <name type="scientific">Halogeometricum limi</name>
    <dbReference type="NCBI Taxonomy" id="555875"/>
    <lineage>
        <taxon>Archaea</taxon>
        <taxon>Methanobacteriati</taxon>
        <taxon>Methanobacteriota</taxon>
        <taxon>Stenosarchaea group</taxon>
        <taxon>Halobacteria</taxon>
        <taxon>Halobacteriales</taxon>
        <taxon>Haloferacaceae</taxon>
        <taxon>Halogeometricum</taxon>
    </lineage>
</organism>
<feature type="transmembrane region" description="Helical" evidence="1">
    <location>
        <begin position="20"/>
        <end position="41"/>
    </location>
</feature>
<evidence type="ECO:0000313" key="2">
    <source>
        <dbReference type="EMBL" id="SFR64602.1"/>
    </source>
</evidence>
<dbReference type="AlphaFoldDB" id="A0A1I6ICZ2"/>
<reference evidence="3" key="1">
    <citation type="submission" date="2016-10" db="EMBL/GenBank/DDBJ databases">
        <authorList>
            <person name="Varghese N."/>
            <person name="Submissions S."/>
        </authorList>
    </citation>
    <scope>NUCLEOTIDE SEQUENCE [LARGE SCALE GENOMIC DNA]</scope>
    <source>
        <strain evidence="3">CGMCC 1.8711</strain>
    </source>
</reference>
<keyword evidence="3" id="KW-1185">Reference proteome</keyword>
<sequence length="168" mass="17839">MATEASPWYSERRGLGVVTLYLVGALVGALVASGLLIPSFVTEGWDVAYYEAHPLVVPAQLYLFAYLGALVHVFVALLRRTDVDVETVVRLGLRVPTALLLVTGVYLAASILGLQPVPDSPASVRTLVGVAFFVGLFVEHALAALSIVSARLYPGDPSQLYDDGIRGG</sequence>
<dbReference type="STRING" id="555875.SAMN04488124_3066"/>
<dbReference type="OrthoDB" id="385735at2157"/>
<accession>A0A1I6ICZ2</accession>
<evidence type="ECO:0000313" key="3">
    <source>
        <dbReference type="Proteomes" id="UP000243250"/>
    </source>
</evidence>
<dbReference type="RefSeq" id="WP_089882546.1">
    <property type="nucleotide sequence ID" value="NZ_FOYS01000005.1"/>
</dbReference>
<gene>
    <name evidence="2" type="ORF">SAMN04488124_3066</name>
</gene>
<dbReference type="Proteomes" id="UP000243250">
    <property type="component" value="Unassembled WGS sequence"/>
</dbReference>
<proteinExistence type="predicted"/>